<sequence>MKNIFKNQFLNKNLNNYKQNLKLILFLIVNKNFNIVENSTDFLKIVNSSFFSNNCDRFCECCNFCGAVKYLNSKKLLKTEKLSLIKKIFNNPYISIFIFLQIMGFTIVCFINR</sequence>
<evidence type="ECO:0000313" key="2">
    <source>
        <dbReference type="EMBL" id="RMZ94183.1"/>
    </source>
</evidence>
<dbReference type="EMBL" id="REGN01013240">
    <property type="protein sequence ID" value="RMZ94183.1"/>
    <property type="molecule type" value="Genomic_DNA"/>
</dbReference>
<proteinExistence type="predicted"/>
<evidence type="ECO:0000313" key="3">
    <source>
        <dbReference type="Proteomes" id="UP000276133"/>
    </source>
</evidence>
<accession>A0A3M7P589</accession>
<dbReference type="AlphaFoldDB" id="A0A3M7P589"/>
<keyword evidence="3" id="KW-1185">Reference proteome</keyword>
<feature type="transmembrane region" description="Helical" evidence="1">
    <location>
        <begin position="93"/>
        <end position="111"/>
    </location>
</feature>
<comment type="caution">
    <text evidence="2">The sequence shown here is derived from an EMBL/GenBank/DDBJ whole genome shotgun (WGS) entry which is preliminary data.</text>
</comment>
<keyword evidence="1" id="KW-1133">Transmembrane helix</keyword>
<gene>
    <name evidence="2" type="ORF">BpHYR1_042975</name>
</gene>
<dbReference type="Proteomes" id="UP000276133">
    <property type="component" value="Unassembled WGS sequence"/>
</dbReference>
<organism evidence="2 3">
    <name type="scientific">Brachionus plicatilis</name>
    <name type="common">Marine rotifer</name>
    <name type="synonym">Brachionus muelleri</name>
    <dbReference type="NCBI Taxonomy" id="10195"/>
    <lineage>
        <taxon>Eukaryota</taxon>
        <taxon>Metazoa</taxon>
        <taxon>Spiralia</taxon>
        <taxon>Gnathifera</taxon>
        <taxon>Rotifera</taxon>
        <taxon>Eurotatoria</taxon>
        <taxon>Monogononta</taxon>
        <taxon>Pseudotrocha</taxon>
        <taxon>Ploima</taxon>
        <taxon>Brachionidae</taxon>
        <taxon>Brachionus</taxon>
    </lineage>
</organism>
<evidence type="ECO:0000256" key="1">
    <source>
        <dbReference type="SAM" id="Phobius"/>
    </source>
</evidence>
<name>A0A3M7P589_BRAPC</name>
<keyword evidence="1" id="KW-0812">Transmembrane</keyword>
<keyword evidence="1" id="KW-0472">Membrane</keyword>
<reference evidence="2 3" key="1">
    <citation type="journal article" date="2018" name="Sci. Rep.">
        <title>Genomic signatures of local adaptation to the degree of environmental predictability in rotifers.</title>
        <authorList>
            <person name="Franch-Gras L."/>
            <person name="Hahn C."/>
            <person name="Garcia-Roger E.M."/>
            <person name="Carmona M.J."/>
            <person name="Serra M."/>
            <person name="Gomez A."/>
        </authorList>
    </citation>
    <scope>NUCLEOTIDE SEQUENCE [LARGE SCALE GENOMIC DNA]</scope>
    <source>
        <strain evidence="2">HYR1</strain>
    </source>
</reference>
<protein>
    <submittedName>
        <fullName evidence="2">Uncharacterized protein</fullName>
    </submittedName>
</protein>